<evidence type="ECO:0000313" key="2">
    <source>
        <dbReference type="EMBL" id="KAK3246459.1"/>
    </source>
</evidence>
<organism evidence="2 3">
    <name type="scientific">Cymbomonas tetramitiformis</name>
    <dbReference type="NCBI Taxonomy" id="36881"/>
    <lineage>
        <taxon>Eukaryota</taxon>
        <taxon>Viridiplantae</taxon>
        <taxon>Chlorophyta</taxon>
        <taxon>Pyramimonadophyceae</taxon>
        <taxon>Pyramimonadales</taxon>
        <taxon>Pyramimonadaceae</taxon>
        <taxon>Cymbomonas</taxon>
    </lineage>
</organism>
<sequence length="83" mass="9633">MDCDSLREEPLMIRGCFARYDVWNSDIGRPELVRPCVQHSNRDHPRGSNESSLRHDNKPKEVNVRVFVSTVVVITVREDKVLK</sequence>
<dbReference type="Proteomes" id="UP001190700">
    <property type="component" value="Unassembled WGS sequence"/>
</dbReference>
<accession>A0AAE0F005</accession>
<reference evidence="2 3" key="1">
    <citation type="journal article" date="2015" name="Genome Biol. Evol.">
        <title>Comparative Genomics of a Bacterivorous Green Alga Reveals Evolutionary Causalities and Consequences of Phago-Mixotrophic Mode of Nutrition.</title>
        <authorList>
            <person name="Burns J.A."/>
            <person name="Paasch A."/>
            <person name="Narechania A."/>
            <person name="Kim E."/>
        </authorList>
    </citation>
    <scope>NUCLEOTIDE SEQUENCE [LARGE SCALE GENOMIC DNA]</scope>
    <source>
        <strain evidence="2 3">PLY_AMNH</strain>
    </source>
</reference>
<name>A0AAE0F005_9CHLO</name>
<gene>
    <name evidence="2" type="ORF">CYMTET_44004</name>
</gene>
<dbReference type="EMBL" id="LGRX02029787">
    <property type="protein sequence ID" value="KAK3246459.1"/>
    <property type="molecule type" value="Genomic_DNA"/>
</dbReference>
<evidence type="ECO:0000256" key="1">
    <source>
        <dbReference type="SAM" id="MobiDB-lite"/>
    </source>
</evidence>
<dbReference type="AlphaFoldDB" id="A0AAE0F005"/>
<evidence type="ECO:0000313" key="3">
    <source>
        <dbReference type="Proteomes" id="UP001190700"/>
    </source>
</evidence>
<proteinExistence type="predicted"/>
<feature type="region of interest" description="Disordered" evidence="1">
    <location>
        <begin position="35"/>
        <end position="57"/>
    </location>
</feature>
<keyword evidence="3" id="KW-1185">Reference proteome</keyword>
<protein>
    <submittedName>
        <fullName evidence="2">Uncharacterized protein</fullName>
    </submittedName>
</protein>
<feature type="compositionally biased region" description="Basic and acidic residues" evidence="1">
    <location>
        <begin position="40"/>
        <end position="57"/>
    </location>
</feature>
<comment type="caution">
    <text evidence="2">The sequence shown here is derived from an EMBL/GenBank/DDBJ whole genome shotgun (WGS) entry which is preliminary data.</text>
</comment>